<sequence length="68" mass="7487">MSYFARISALPRVRYFYTCLQVGVNLIAGRYSYTSLGDIDGSNPSSIARFSPSNIFLAISIPLAQSTF</sequence>
<protein>
    <submittedName>
        <fullName evidence="1">Uncharacterized protein</fullName>
    </submittedName>
</protein>
<dbReference type="EMBL" id="LO018305">
    <property type="protein sequence ID" value="CUM62300.1"/>
    <property type="molecule type" value="Genomic_DNA"/>
</dbReference>
<organism evidence="1">
    <name type="scientific">Planktothrix agardhii</name>
    <name type="common">Oscillatoria agardhii</name>
    <dbReference type="NCBI Taxonomy" id="1160"/>
    <lineage>
        <taxon>Bacteria</taxon>
        <taxon>Bacillati</taxon>
        <taxon>Cyanobacteriota</taxon>
        <taxon>Cyanophyceae</taxon>
        <taxon>Oscillatoriophycideae</taxon>
        <taxon>Oscillatoriales</taxon>
        <taxon>Microcoleaceae</taxon>
        <taxon>Planktothrix</taxon>
    </lineage>
</organism>
<reference evidence="1" key="1">
    <citation type="submission" date="2015-09" db="EMBL/GenBank/DDBJ databases">
        <authorList>
            <person name="Jackson K.R."/>
            <person name="Lunt B.L."/>
            <person name="Fisher J.N.B."/>
            <person name="Gardner A.V."/>
            <person name="Bailey M.E."/>
            <person name="Deus L.M."/>
            <person name="Earl A.S."/>
            <person name="Gibby P.D."/>
            <person name="Hartmann K.A."/>
            <person name="Liu J.E."/>
            <person name="Manci A.M."/>
            <person name="Nielsen D.A."/>
            <person name="Solomon M.B."/>
            <person name="Breakwell D.P."/>
            <person name="Burnett S.H."/>
            <person name="Grose J.H."/>
        </authorList>
    </citation>
    <scope>NUCLEOTIDE SEQUENCE</scope>
    <source>
        <strain evidence="1">7805</strain>
    </source>
</reference>
<gene>
    <name evidence="1" type="ORF">PLAM_mp0005</name>
</gene>
<proteinExistence type="predicted"/>
<name>A0A1J1JPQ2_PLAAG</name>
<evidence type="ECO:0000313" key="1">
    <source>
        <dbReference type="EMBL" id="CUM62300.1"/>
    </source>
</evidence>
<accession>A0A1J1JPQ2</accession>
<dbReference type="AlphaFoldDB" id="A0A1J1JPQ2"/>